<dbReference type="SUPFAM" id="SSF53098">
    <property type="entry name" value="Ribonuclease H-like"/>
    <property type="match status" value="1"/>
</dbReference>
<dbReference type="PANTHER" id="PTHR30231">
    <property type="entry name" value="DNA POLYMERASE III SUBUNIT EPSILON"/>
    <property type="match status" value="1"/>
</dbReference>
<comment type="subunit">
    <text evidence="2">DNA polymerase III contains a core (composed of alpha, epsilon and theta chains) that associates with a tau subunit. This core dimerizes to form the POLIII' complex. PolIII' associates with the gamma complex (composed of gamma, delta, delta', psi and chi chains) and with the beta chain to form the complete DNA polymerase III complex.</text>
</comment>
<dbReference type="GO" id="GO:0005829">
    <property type="term" value="C:cytosol"/>
    <property type="evidence" value="ECO:0007669"/>
    <property type="project" value="TreeGrafter"/>
</dbReference>
<dbReference type="EC" id="2.7.7.7" evidence="4"/>
<dbReference type="InterPro" id="IPR036397">
    <property type="entry name" value="RNaseH_sf"/>
</dbReference>
<comment type="function">
    <text evidence="1">DNA polymerase III is a complex, multichain enzyme responsible for most of the replicative synthesis in bacteria. The epsilon subunit contain the editing function and is a proofreading 3'-5' exonuclease.</text>
</comment>
<evidence type="ECO:0000256" key="1">
    <source>
        <dbReference type="ARBA" id="ARBA00025483"/>
    </source>
</evidence>
<evidence type="ECO:0000259" key="3">
    <source>
        <dbReference type="SMART" id="SM00479"/>
    </source>
</evidence>
<organism evidence="4 5">
    <name type="scientific">Afipia massiliensis</name>
    <dbReference type="NCBI Taxonomy" id="211460"/>
    <lineage>
        <taxon>Bacteria</taxon>
        <taxon>Pseudomonadati</taxon>
        <taxon>Pseudomonadota</taxon>
        <taxon>Alphaproteobacteria</taxon>
        <taxon>Hyphomicrobiales</taxon>
        <taxon>Nitrobacteraceae</taxon>
        <taxon>Afipia</taxon>
    </lineage>
</organism>
<dbReference type="GO" id="GO:0003887">
    <property type="term" value="F:DNA-directed DNA polymerase activity"/>
    <property type="evidence" value="ECO:0007669"/>
    <property type="project" value="UniProtKB-EC"/>
</dbReference>
<dbReference type="AlphaFoldDB" id="A0A840MZX5"/>
<dbReference type="RefSeq" id="WP_056298723.1">
    <property type="nucleotide sequence ID" value="NZ_JACHIJ010000005.1"/>
</dbReference>
<dbReference type="GO" id="GO:0003676">
    <property type="term" value="F:nucleic acid binding"/>
    <property type="evidence" value="ECO:0007669"/>
    <property type="project" value="InterPro"/>
</dbReference>
<reference evidence="4 5" key="1">
    <citation type="submission" date="2020-08" db="EMBL/GenBank/DDBJ databases">
        <title>Genomic Encyclopedia of Type Strains, Phase IV (KMG-IV): sequencing the most valuable type-strain genomes for metagenomic binning, comparative biology and taxonomic classification.</title>
        <authorList>
            <person name="Goeker M."/>
        </authorList>
    </citation>
    <scope>NUCLEOTIDE SEQUENCE [LARGE SCALE GENOMIC DNA]</scope>
    <source>
        <strain evidence="4 5">DSM 17498</strain>
    </source>
</reference>
<dbReference type="FunFam" id="3.30.420.10:FF:000045">
    <property type="entry name" value="3'-5' exonuclease DinG"/>
    <property type="match status" value="1"/>
</dbReference>
<keyword evidence="4" id="KW-0548">Nucleotidyltransferase</keyword>
<gene>
    <name evidence="4" type="ORF">HNQ36_003505</name>
</gene>
<name>A0A840MZX5_9BRAD</name>
<sequence length="298" mass="33781">MTVSNSELDAMAEKLSLCPDYRVLRRLKPREMSVPDKSENTRVGVALDVETTGLDTSKDEIIELGMVKFAYLPSGEITHITDVFEAFNEPSTPIPSEIVELTGITDELVAGHRISADDVNSFVADAAIIIAHNAAFDRQFSERYWSTFEHKNWACSATQVEWRKLGFEGSRLAYLLAGCGYFHHSHRAADDCKALLEIMSMKPNGSESTALALLLESARKPTVRIWAEQSPFDLREILKKRKYRWNDGSNGRPKAWYVDVPEASQADELKFLRDEIYQRNIDLFSNRITAAQRFSKRI</sequence>
<dbReference type="InterPro" id="IPR012337">
    <property type="entry name" value="RNaseH-like_sf"/>
</dbReference>
<comment type="caution">
    <text evidence="4">The sequence shown here is derived from an EMBL/GenBank/DDBJ whole genome shotgun (WGS) entry which is preliminary data.</text>
</comment>
<evidence type="ECO:0000313" key="4">
    <source>
        <dbReference type="EMBL" id="MBB5053505.1"/>
    </source>
</evidence>
<evidence type="ECO:0000313" key="5">
    <source>
        <dbReference type="Proteomes" id="UP000521227"/>
    </source>
</evidence>
<feature type="domain" description="Exonuclease" evidence="3">
    <location>
        <begin position="43"/>
        <end position="208"/>
    </location>
</feature>
<protein>
    <submittedName>
        <fullName evidence="4">DNA polymerase-3 subunit epsilon</fullName>
        <ecNumber evidence="4">2.7.7.7</ecNumber>
    </submittedName>
</protein>
<proteinExistence type="predicted"/>
<dbReference type="GO" id="GO:0008408">
    <property type="term" value="F:3'-5' exonuclease activity"/>
    <property type="evidence" value="ECO:0007669"/>
    <property type="project" value="TreeGrafter"/>
</dbReference>
<dbReference type="InterPro" id="IPR013520">
    <property type="entry name" value="Ribonucl_H"/>
</dbReference>
<evidence type="ECO:0000256" key="2">
    <source>
        <dbReference type="ARBA" id="ARBA00026073"/>
    </source>
</evidence>
<accession>A0A840MZX5</accession>
<dbReference type="CDD" id="cd06127">
    <property type="entry name" value="DEDDh"/>
    <property type="match status" value="1"/>
</dbReference>
<dbReference type="Proteomes" id="UP000521227">
    <property type="component" value="Unassembled WGS sequence"/>
</dbReference>
<dbReference type="PANTHER" id="PTHR30231:SF37">
    <property type="entry name" value="EXODEOXYRIBONUCLEASE 10"/>
    <property type="match status" value="1"/>
</dbReference>
<dbReference type="Gene3D" id="3.30.420.10">
    <property type="entry name" value="Ribonuclease H-like superfamily/Ribonuclease H"/>
    <property type="match status" value="1"/>
</dbReference>
<dbReference type="GO" id="GO:0045004">
    <property type="term" value="P:DNA replication proofreading"/>
    <property type="evidence" value="ECO:0007669"/>
    <property type="project" value="TreeGrafter"/>
</dbReference>
<dbReference type="Pfam" id="PF00929">
    <property type="entry name" value="RNase_T"/>
    <property type="match status" value="1"/>
</dbReference>
<keyword evidence="4" id="KW-0808">Transferase</keyword>
<dbReference type="SMART" id="SM00479">
    <property type="entry name" value="EXOIII"/>
    <property type="match status" value="1"/>
</dbReference>
<dbReference type="EMBL" id="JACHIJ010000005">
    <property type="protein sequence ID" value="MBB5053505.1"/>
    <property type="molecule type" value="Genomic_DNA"/>
</dbReference>
<dbReference type="NCBIfam" id="NF006615">
    <property type="entry name" value="PRK09182.1"/>
    <property type="match status" value="1"/>
</dbReference>